<keyword evidence="9" id="KW-1185">Reference proteome</keyword>
<feature type="transmembrane region" description="Helical" evidence="6">
    <location>
        <begin position="262"/>
        <end position="281"/>
    </location>
</feature>
<dbReference type="Pfam" id="PF00001">
    <property type="entry name" value="7tm_1"/>
    <property type="match status" value="1"/>
</dbReference>
<dbReference type="AlphaFoldDB" id="A7RET9"/>
<feature type="transmembrane region" description="Helical" evidence="6">
    <location>
        <begin position="107"/>
        <end position="129"/>
    </location>
</feature>
<evidence type="ECO:0000256" key="1">
    <source>
        <dbReference type="ARBA" id="ARBA00004651"/>
    </source>
</evidence>
<reference evidence="8 9" key="1">
    <citation type="journal article" date="2007" name="Science">
        <title>Sea anemone genome reveals ancestral eumetazoan gene repertoire and genomic organization.</title>
        <authorList>
            <person name="Putnam N.H."/>
            <person name="Srivastava M."/>
            <person name="Hellsten U."/>
            <person name="Dirks B."/>
            <person name="Chapman J."/>
            <person name="Salamov A."/>
            <person name="Terry A."/>
            <person name="Shapiro H."/>
            <person name="Lindquist E."/>
            <person name="Kapitonov V.V."/>
            <person name="Jurka J."/>
            <person name="Genikhovich G."/>
            <person name="Grigoriev I.V."/>
            <person name="Lucas S.M."/>
            <person name="Steele R.E."/>
            <person name="Finnerty J.R."/>
            <person name="Technau U."/>
            <person name="Martindale M.Q."/>
            <person name="Rokhsar D.S."/>
        </authorList>
    </citation>
    <scope>NUCLEOTIDE SEQUENCE [LARGE SCALE GENOMIC DNA]</scope>
    <source>
        <strain evidence="9">CH2 X CH6</strain>
    </source>
</reference>
<evidence type="ECO:0000256" key="3">
    <source>
        <dbReference type="ARBA" id="ARBA00022692"/>
    </source>
</evidence>
<name>A7RET9_NEMVE</name>
<dbReference type="InterPro" id="IPR000276">
    <property type="entry name" value="GPCR_Rhodpsn"/>
</dbReference>
<evidence type="ECO:0000256" key="6">
    <source>
        <dbReference type="SAM" id="Phobius"/>
    </source>
</evidence>
<keyword evidence="5 6" id="KW-0472">Membrane</keyword>
<dbReference type="CDD" id="cd00637">
    <property type="entry name" value="7tm_classA_rhodopsin-like"/>
    <property type="match status" value="1"/>
</dbReference>
<evidence type="ECO:0000313" key="8">
    <source>
        <dbReference type="EMBL" id="EDO49975.1"/>
    </source>
</evidence>
<organism evidence="8 9">
    <name type="scientific">Nematostella vectensis</name>
    <name type="common">Starlet sea anemone</name>
    <dbReference type="NCBI Taxonomy" id="45351"/>
    <lineage>
        <taxon>Eukaryota</taxon>
        <taxon>Metazoa</taxon>
        <taxon>Cnidaria</taxon>
        <taxon>Anthozoa</taxon>
        <taxon>Hexacorallia</taxon>
        <taxon>Actiniaria</taxon>
        <taxon>Edwardsiidae</taxon>
        <taxon>Nematostella</taxon>
    </lineage>
</organism>
<dbReference type="OrthoDB" id="5960718at2759"/>
<feature type="transmembrane region" description="Helical" evidence="6">
    <location>
        <begin position="150"/>
        <end position="175"/>
    </location>
</feature>
<dbReference type="SUPFAM" id="SSF81321">
    <property type="entry name" value="Family A G protein-coupled receptor-like"/>
    <property type="match status" value="1"/>
</dbReference>
<dbReference type="InParanoid" id="A7RET9"/>
<dbReference type="Gene3D" id="1.20.1070.10">
    <property type="entry name" value="Rhodopsin 7-helix transmembrane proteins"/>
    <property type="match status" value="1"/>
</dbReference>
<dbReference type="InterPro" id="IPR017452">
    <property type="entry name" value="GPCR_Rhodpsn_7TM"/>
</dbReference>
<comment type="subcellular location">
    <subcellularLocation>
        <location evidence="1">Cell membrane</location>
        <topology evidence="1">Multi-pass membrane protein</topology>
    </subcellularLocation>
</comment>
<evidence type="ECO:0000256" key="2">
    <source>
        <dbReference type="ARBA" id="ARBA00022475"/>
    </source>
</evidence>
<evidence type="ECO:0000256" key="4">
    <source>
        <dbReference type="ARBA" id="ARBA00022989"/>
    </source>
</evidence>
<feature type="transmembrane region" description="Helical" evidence="6">
    <location>
        <begin position="74"/>
        <end position="95"/>
    </location>
</feature>
<dbReference type="EMBL" id="DS469507">
    <property type="protein sequence ID" value="EDO49975.1"/>
    <property type="molecule type" value="Genomic_DNA"/>
</dbReference>
<evidence type="ECO:0000256" key="5">
    <source>
        <dbReference type="ARBA" id="ARBA00023136"/>
    </source>
</evidence>
<sequence>MANVTLAVNTTGPAVVASTTPIPMLYNRNPDVDSWVTILLAVVYSFLCIIIVSPNYLTLRALYTTKGLMYRHKYLLGNLAFCDLLVGAFSVPAFAYNMMRWPSYAFLAYEAVDAFAGFSSVLTLTVISLRMFKAKVKPANDSFPSGRSECGLLVGIWFAASLITTFNVVSLLVLFKELKYIYYFYAVVGVLAVCGVIILVSLLTVMVLSCACACCKKKSADNTSDSAITTSIFIVTVISIIFWMLPYIYFTYNRVCDVCTPALPAIFFYSTRMLLYIKSFISPIIYIRRIMPFYNALVRILTRECFGAPSG</sequence>
<gene>
    <name evidence="8" type="ORF">NEMVEDRAFT_v1g237719</name>
</gene>
<evidence type="ECO:0000313" key="9">
    <source>
        <dbReference type="Proteomes" id="UP000001593"/>
    </source>
</evidence>
<proteinExistence type="predicted"/>
<feature type="transmembrane region" description="Helical" evidence="6">
    <location>
        <begin position="226"/>
        <end position="250"/>
    </location>
</feature>
<feature type="transmembrane region" description="Helical" evidence="6">
    <location>
        <begin position="181"/>
        <end position="214"/>
    </location>
</feature>
<dbReference type="KEGG" id="nve:5522278"/>
<dbReference type="GO" id="GO:0007186">
    <property type="term" value="P:G protein-coupled receptor signaling pathway"/>
    <property type="evidence" value="ECO:0000318"/>
    <property type="project" value="GO_Central"/>
</dbReference>
<dbReference type="PhylomeDB" id="A7RET9"/>
<keyword evidence="4 6" id="KW-1133">Transmembrane helix</keyword>
<accession>A7RET9</accession>
<dbReference type="PROSITE" id="PS50262">
    <property type="entry name" value="G_PROTEIN_RECEP_F1_2"/>
    <property type="match status" value="1"/>
</dbReference>
<dbReference type="PRINTS" id="PR00237">
    <property type="entry name" value="GPCRRHODOPSN"/>
</dbReference>
<keyword evidence="2" id="KW-1003">Cell membrane</keyword>
<dbReference type="PANTHER" id="PTHR22750">
    <property type="entry name" value="G-PROTEIN COUPLED RECEPTOR"/>
    <property type="match status" value="1"/>
</dbReference>
<protein>
    <recommendedName>
        <fullName evidence="7">G-protein coupled receptors family 1 profile domain-containing protein</fullName>
    </recommendedName>
</protein>
<evidence type="ECO:0000259" key="7">
    <source>
        <dbReference type="PROSITE" id="PS50262"/>
    </source>
</evidence>
<keyword evidence="3 6" id="KW-0812">Transmembrane</keyword>
<dbReference type="Proteomes" id="UP000001593">
    <property type="component" value="Unassembled WGS sequence"/>
</dbReference>
<dbReference type="GO" id="GO:0005886">
    <property type="term" value="C:plasma membrane"/>
    <property type="evidence" value="ECO:0000318"/>
    <property type="project" value="GO_Central"/>
</dbReference>
<dbReference type="HOGENOM" id="CLU_750753_0_0_1"/>
<feature type="transmembrane region" description="Helical" evidence="6">
    <location>
        <begin position="34"/>
        <end position="53"/>
    </location>
</feature>
<dbReference type="OMA" id="IYFTYNR"/>
<dbReference type="GO" id="GO:0001609">
    <property type="term" value="F:G protein-coupled adenosine receptor activity"/>
    <property type="evidence" value="ECO:0000318"/>
    <property type="project" value="GO_Central"/>
</dbReference>
<feature type="domain" description="G-protein coupled receptors family 1 profile" evidence="7">
    <location>
        <begin position="54"/>
        <end position="286"/>
    </location>
</feature>